<dbReference type="PROSITE" id="PS00141">
    <property type="entry name" value="ASP_PROTEASE"/>
    <property type="match status" value="1"/>
</dbReference>
<evidence type="ECO:0000256" key="4">
    <source>
        <dbReference type="ARBA" id="ARBA00022750"/>
    </source>
</evidence>
<protein>
    <submittedName>
        <fullName evidence="12">Aspartic peptidase domain-containing protein</fullName>
    </submittedName>
</protein>
<feature type="active site" evidence="6">
    <location>
        <position position="290"/>
    </location>
</feature>
<dbReference type="GO" id="GO:0004190">
    <property type="term" value="F:aspartic-type endopeptidase activity"/>
    <property type="evidence" value="ECO:0007669"/>
    <property type="project" value="UniProtKB-KW"/>
</dbReference>
<dbReference type="SUPFAM" id="SSF50630">
    <property type="entry name" value="Acid proteases"/>
    <property type="match status" value="1"/>
</dbReference>
<proteinExistence type="inferred from homology"/>
<evidence type="ECO:0000256" key="10">
    <source>
        <dbReference type="SAM" id="SignalP"/>
    </source>
</evidence>
<dbReference type="InterPro" id="IPR033876">
    <property type="entry name" value="SAP-like"/>
</dbReference>
<accession>A0A8K0TJZ5</accession>
<dbReference type="OrthoDB" id="771136at2759"/>
<keyword evidence="13" id="KW-1185">Reference proteome</keyword>
<reference evidence="12" key="1">
    <citation type="journal article" date="2021" name="Nat. Commun.">
        <title>Genetic determinants of endophytism in the Arabidopsis root mycobiome.</title>
        <authorList>
            <person name="Mesny F."/>
            <person name="Miyauchi S."/>
            <person name="Thiergart T."/>
            <person name="Pickel B."/>
            <person name="Atanasova L."/>
            <person name="Karlsson M."/>
            <person name="Huettel B."/>
            <person name="Barry K.W."/>
            <person name="Haridas S."/>
            <person name="Chen C."/>
            <person name="Bauer D."/>
            <person name="Andreopoulos W."/>
            <person name="Pangilinan J."/>
            <person name="LaButti K."/>
            <person name="Riley R."/>
            <person name="Lipzen A."/>
            <person name="Clum A."/>
            <person name="Drula E."/>
            <person name="Henrissat B."/>
            <person name="Kohler A."/>
            <person name="Grigoriev I.V."/>
            <person name="Martin F.M."/>
            <person name="Hacquard S."/>
        </authorList>
    </citation>
    <scope>NUCLEOTIDE SEQUENCE</scope>
    <source>
        <strain evidence="12">MPI-CAGE-AT-0016</strain>
    </source>
</reference>
<keyword evidence="3 10" id="KW-0732">Signal</keyword>
<dbReference type="GO" id="GO:0006508">
    <property type="term" value="P:proteolysis"/>
    <property type="evidence" value="ECO:0007669"/>
    <property type="project" value="UniProtKB-KW"/>
</dbReference>
<dbReference type="Proteomes" id="UP000813385">
    <property type="component" value="Unassembled WGS sequence"/>
</dbReference>
<name>A0A8K0TJZ5_9PEZI</name>
<evidence type="ECO:0000256" key="9">
    <source>
        <dbReference type="SAM" id="MobiDB-lite"/>
    </source>
</evidence>
<dbReference type="AlphaFoldDB" id="A0A8K0TJZ5"/>
<sequence>MHTTTPLLAALLSASTCTATIHRPRGDAPRVVSMRTRKEPITPGTRLVRRDDSTNNTLNIPLKNQNLLYTVEASMGTPPQKVTLQLDTGSADLWIPAKSWCENDAAEVQGGTTSCKEFGSYSANDSSTYQYLDSNLLLGYVDQSRTQGDFATDVFTVAGVSVPDMQFGIGYNITTNSFTGGLIGISYARDEGGVIEGIAQPYPNFPAVLVRDGRIRSQAYSLYLDSAGSREGTVLFGGIDTERFEGQLQTVPVIAENGVYRDLQVALDSISVSGGPSIGPDGDALTAVLDSGTSYTYLPDDIVSSLYDMFSVTFDNSSGNSFVDCSLETEDSTIIFSFSGANITVPMSEIVLNAETYAQGGSETGQDGICAFGILPQSSMSLTAPILGDTFLRSAYIVYDLDNNEISLAQARYDVGSASNIIEIGEGPNAVPEATGTGSSGGTPDGNGNAAAGLVPATQAAWAGALAVAALGLAVF</sequence>
<feature type="active site" evidence="6">
    <location>
        <position position="87"/>
    </location>
</feature>
<dbReference type="EMBL" id="JAGPXD010000002">
    <property type="protein sequence ID" value="KAH7368599.1"/>
    <property type="molecule type" value="Genomic_DNA"/>
</dbReference>
<dbReference type="Gene3D" id="2.40.70.10">
    <property type="entry name" value="Acid Proteases"/>
    <property type="match status" value="2"/>
</dbReference>
<dbReference type="PANTHER" id="PTHR47966:SF65">
    <property type="entry name" value="ASPARTIC-TYPE ENDOPEPTIDASE"/>
    <property type="match status" value="1"/>
</dbReference>
<dbReference type="CDD" id="cd05474">
    <property type="entry name" value="SAP_like"/>
    <property type="match status" value="1"/>
</dbReference>
<comment type="similarity">
    <text evidence="1 8">Belongs to the peptidase A1 family.</text>
</comment>
<comment type="caution">
    <text evidence="12">The sequence shown here is derived from an EMBL/GenBank/DDBJ whole genome shotgun (WGS) entry which is preliminary data.</text>
</comment>
<dbReference type="PANTHER" id="PTHR47966">
    <property type="entry name" value="BETA-SITE APP-CLEAVING ENZYME, ISOFORM A-RELATED"/>
    <property type="match status" value="1"/>
</dbReference>
<feature type="chain" id="PRO_5035426601" evidence="10">
    <location>
        <begin position="20"/>
        <end position="476"/>
    </location>
</feature>
<feature type="region of interest" description="Disordered" evidence="9">
    <location>
        <begin position="426"/>
        <end position="447"/>
    </location>
</feature>
<gene>
    <name evidence="12" type="ORF">B0T11DRAFT_65964</name>
</gene>
<feature type="disulfide bond" evidence="7">
    <location>
        <begin position="325"/>
        <end position="370"/>
    </location>
</feature>
<dbReference type="InterPro" id="IPR001461">
    <property type="entry name" value="Aspartic_peptidase_A1"/>
</dbReference>
<evidence type="ECO:0000256" key="8">
    <source>
        <dbReference type="RuleBase" id="RU000454"/>
    </source>
</evidence>
<evidence type="ECO:0000256" key="2">
    <source>
        <dbReference type="ARBA" id="ARBA00022670"/>
    </source>
</evidence>
<keyword evidence="7" id="KW-1015">Disulfide bond</keyword>
<evidence type="ECO:0000256" key="3">
    <source>
        <dbReference type="ARBA" id="ARBA00022729"/>
    </source>
</evidence>
<evidence type="ECO:0000256" key="5">
    <source>
        <dbReference type="ARBA" id="ARBA00022801"/>
    </source>
</evidence>
<feature type="signal peptide" evidence="10">
    <location>
        <begin position="1"/>
        <end position="19"/>
    </location>
</feature>
<evidence type="ECO:0000259" key="11">
    <source>
        <dbReference type="PROSITE" id="PS51767"/>
    </source>
</evidence>
<dbReference type="PROSITE" id="PS51767">
    <property type="entry name" value="PEPTIDASE_A1"/>
    <property type="match status" value="1"/>
</dbReference>
<dbReference type="Pfam" id="PF00026">
    <property type="entry name" value="Asp"/>
    <property type="match status" value="1"/>
</dbReference>
<keyword evidence="5 8" id="KW-0378">Hydrolase</keyword>
<evidence type="ECO:0000256" key="1">
    <source>
        <dbReference type="ARBA" id="ARBA00007447"/>
    </source>
</evidence>
<feature type="domain" description="Peptidase A1" evidence="11">
    <location>
        <begin position="69"/>
        <end position="409"/>
    </location>
</feature>
<organism evidence="12 13">
    <name type="scientific">Plectosphaerella cucumerina</name>
    <dbReference type="NCBI Taxonomy" id="40658"/>
    <lineage>
        <taxon>Eukaryota</taxon>
        <taxon>Fungi</taxon>
        <taxon>Dikarya</taxon>
        <taxon>Ascomycota</taxon>
        <taxon>Pezizomycotina</taxon>
        <taxon>Sordariomycetes</taxon>
        <taxon>Hypocreomycetidae</taxon>
        <taxon>Glomerellales</taxon>
        <taxon>Plectosphaerellaceae</taxon>
        <taxon>Plectosphaerella</taxon>
    </lineage>
</organism>
<keyword evidence="2 8" id="KW-0645">Protease</keyword>
<dbReference type="InterPro" id="IPR033121">
    <property type="entry name" value="PEPTIDASE_A1"/>
</dbReference>
<evidence type="ECO:0000313" key="12">
    <source>
        <dbReference type="EMBL" id="KAH7368599.1"/>
    </source>
</evidence>
<evidence type="ECO:0000313" key="13">
    <source>
        <dbReference type="Proteomes" id="UP000813385"/>
    </source>
</evidence>
<evidence type="ECO:0000256" key="7">
    <source>
        <dbReference type="PIRSR" id="PIRSR601461-2"/>
    </source>
</evidence>
<dbReference type="InterPro" id="IPR001969">
    <property type="entry name" value="Aspartic_peptidase_AS"/>
</dbReference>
<dbReference type="PRINTS" id="PR00792">
    <property type="entry name" value="PEPSIN"/>
</dbReference>
<keyword evidence="4 8" id="KW-0064">Aspartyl protease</keyword>
<dbReference type="InterPro" id="IPR021109">
    <property type="entry name" value="Peptidase_aspartic_dom_sf"/>
</dbReference>
<evidence type="ECO:0000256" key="6">
    <source>
        <dbReference type="PIRSR" id="PIRSR601461-1"/>
    </source>
</evidence>